<sequence length="86" mass="9555">MSRASMAMRMSGCSGRRHERGLDMADRGEARIIYPTRRNLERLAQFGSFAEAVADARAHRIEAITPWIELATARSALHSRGASAIR</sequence>
<dbReference type="EMBL" id="JAKKPZ010000582">
    <property type="protein sequence ID" value="KAI1693827.1"/>
    <property type="molecule type" value="Genomic_DNA"/>
</dbReference>
<dbReference type="AlphaFoldDB" id="A0AAD4MH67"/>
<evidence type="ECO:0000313" key="3">
    <source>
        <dbReference type="Proteomes" id="UP001201812"/>
    </source>
</evidence>
<accession>A0AAD4MH67</accession>
<organism evidence="2 3">
    <name type="scientific">Ditylenchus destructor</name>
    <dbReference type="NCBI Taxonomy" id="166010"/>
    <lineage>
        <taxon>Eukaryota</taxon>
        <taxon>Metazoa</taxon>
        <taxon>Ecdysozoa</taxon>
        <taxon>Nematoda</taxon>
        <taxon>Chromadorea</taxon>
        <taxon>Rhabditida</taxon>
        <taxon>Tylenchina</taxon>
        <taxon>Tylenchomorpha</taxon>
        <taxon>Sphaerularioidea</taxon>
        <taxon>Anguinidae</taxon>
        <taxon>Anguininae</taxon>
        <taxon>Ditylenchus</taxon>
    </lineage>
</organism>
<gene>
    <name evidence="2" type="ORF">DdX_20473</name>
</gene>
<feature type="region of interest" description="Disordered" evidence="1">
    <location>
        <begin position="1"/>
        <end position="21"/>
    </location>
</feature>
<evidence type="ECO:0000313" key="2">
    <source>
        <dbReference type="EMBL" id="KAI1693827.1"/>
    </source>
</evidence>
<feature type="compositionally biased region" description="Low complexity" evidence="1">
    <location>
        <begin position="1"/>
        <end position="14"/>
    </location>
</feature>
<reference evidence="2" key="1">
    <citation type="submission" date="2022-01" db="EMBL/GenBank/DDBJ databases">
        <title>Genome Sequence Resource for Two Populations of Ditylenchus destructor, the Migratory Endoparasitic Phytonematode.</title>
        <authorList>
            <person name="Zhang H."/>
            <person name="Lin R."/>
            <person name="Xie B."/>
        </authorList>
    </citation>
    <scope>NUCLEOTIDE SEQUENCE</scope>
    <source>
        <strain evidence="2">BazhouSP</strain>
    </source>
</reference>
<comment type="caution">
    <text evidence="2">The sequence shown here is derived from an EMBL/GenBank/DDBJ whole genome shotgun (WGS) entry which is preliminary data.</text>
</comment>
<keyword evidence="3" id="KW-1185">Reference proteome</keyword>
<protein>
    <submittedName>
        <fullName evidence="2">Uncharacterized protein</fullName>
    </submittedName>
</protein>
<proteinExistence type="predicted"/>
<name>A0AAD4MH67_9BILA</name>
<dbReference type="Proteomes" id="UP001201812">
    <property type="component" value="Unassembled WGS sequence"/>
</dbReference>
<evidence type="ECO:0000256" key="1">
    <source>
        <dbReference type="SAM" id="MobiDB-lite"/>
    </source>
</evidence>